<keyword evidence="5" id="KW-0067">ATP-binding</keyword>
<evidence type="ECO:0000256" key="4">
    <source>
        <dbReference type="ARBA" id="ARBA00022741"/>
    </source>
</evidence>
<evidence type="ECO:0000259" key="10">
    <source>
        <dbReference type="PROSITE" id="PS50893"/>
    </source>
</evidence>
<feature type="transmembrane region" description="Helical" evidence="8">
    <location>
        <begin position="305"/>
        <end position="330"/>
    </location>
</feature>
<feature type="transmembrane region" description="Helical" evidence="8">
    <location>
        <begin position="730"/>
        <end position="750"/>
    </location>
</feature>
<dbReference type="PANTHER" id="PTHR19241">
    <property type="entry name" value="ATP-BINDING CASSETTE TRANSPORTER"/>
    <property type="match status" value="1"/>
</dbReference>
<feature type="transmembrane region" description="Helical" evidence="8">
    <location>
        <begin position="960"/>
        <end position="980"/>
    </location>
</feature>
<dbReference type="GO" id="GO:0016020">
    <property type="term" value="C:membrane"/>
    <property type="evidence" value="ECO:0007669"/>
    <property type="project" value="UniProtKB-SubCell"/>
</dbReference>
<evidence type="ECO:0000256" key="8">
    <source>
        <dbReference type="SAM" id="Phobius"/>
    </source>
</evidence>
<dbReference type="Proteomes" id="UP000002748">
    <property type="component" value="Unassembled WGS sequence"/>
</dbReference>
<feature type="domain" description="ABC transporter" evidence="10">
    <location>
        <begin position="385"/>
        <end position="623"/>
    </location>
</feature>
<name>J6F3A7_TRIAS</name>
<dbReference type="SMART" id="SM00382">
    <property type="entry name" value="AAA"/>
    <property type="match status" value="1"/>
</dbReference>
<dbReference type="AlphaFoldDB" id="J6F3A7"/>
<feature type="signal peptide" evidence="9">
    <location>
        <begin position="1"/>
        <end position="20"/>
    </location>
</feature>
<dbReference type="Gene3D" id="3.40.50.300">
    <property type="entry name" value="P-loop containing nucleotide triphosphate hydrolases"/>
    <property type="match status" value="1"/>
</dbReference>
<proteinExistence type="predicted"/>
<dbReference type="PROSITE" id="PS50893">
    <property type="entry name" value="ABC_TRANSPORTER_2"/>
    <property type="match status" value="1"/>
</dbReference>
<dbReference type="SUPFAM" id="SSF52540">
    <property type="entry name" value="P-loop containing nucleoside triphosphate hydrolases"/>
    <property type="match status" value="1"/>
</dbReference>
<gene>
    <name evidence="11" type="ORF">A1Q1_01200</name>
</gene>
<organism evidence="11 12">
    <name type="scientific">Trichosporon asahii var. asahii (strain ATCC 90039 / CBS 2479 / JCM 2466 / KCTC 7840 / NBRC 103889/ NCYC 2677 / UAMH 7654)</name>
    <name type="common">Yeast</name>
    <dbReference type="NCBI Taxonomy" id="1186058"/>
    <lineage>
        <taxon>Eukaryota</taxon>
        <taxon>Fungi</taxon>
        <taxon>Dikarya</taxon>
        <taxon>Basidiomycota</taxon>
        <taxon>Agaricomycotina</taxon>
        <taxon>Tremellomycetes</taxon>
        <taxon>Trichosporonales</taxon>
        <taxon>Trichosporonaceae</taxon>
        <taxon>Trichosporon</taxon>
    </lineage>
</organism>
<evidence type="ECO:0000313" key="11">
    <source>
        <dbReference type="EMBL" id="EJT49702.1"/>
    </source>
</evidence>
<comment type="caution">
    <text evidence="11">The sequence shown here is derived from an EMBL/GenBank/DDBJ whole genome shotgun (WGS) entry which is preliminary data.</text>
</comment>
<evidence type="ECO:0000256" key="1">
    <source>
        <dbReference type="ARBA" id="ARBA00004141"/>
    </source>
</evidence>
<evidence type="ECO:0000256" key="2">
    <source>
        <dbReference type="ARBA" id="ARBA00022448"/>
    </source>
</evidence>
<dbReference type="OrthoDB" id="66620at2759"/>
<dbReference type="PROSITE" id="PS00211">
    <property type="entry name" value="ABC_TRANSPORTER_1"/>
    <property type="match status" value="1"/>
</dbReference>
<protein>
    <recommendedName>
        <fullName evidence="10">ABC transporter domain-containing protein</fullName>
    </recommendedName>
</protein>
<evidence type="ECO:0000256" key="6">
    <source>
        <dbReference type="ARBA" id="ARBA00022989"/>
    </source>
</evidence>
<dbReference type="KEGG" id="tasa:A1Q1_01200"/>
<dbReference type="InterPro" id="IPR003593">
    <property type="entry name" value="AAA+_ATPase"/>
</dbReference>
<dbReference type="InterPro" id="IPR017871">
    <property type="entry name" value="ABC_transporter-like_CS"/>
</dbReference>
<feature type="transmembrane region" description="Helical" evidence="8">
    <location>
        <begin position="872"/>
        <end position="892"/>
    </location>
</feature>
<reference evidence="11 12" key="1">
    <citation type="journal article" date="2012" name="Eukaryot. Cell">
        <title>Draft genome sequence of CBS 2479, the standard type strain of Trichosporon asahii.</title>
        <authorList>
            <person name="Yang R.Y."/>
            <person name="Li H.T."/>
            <person name="Zhu H."/>
            <person name="Zhou G.P."/>
            <person name="Wang M."/>
            <person name="Wang L."/>
        </authorList>
    </citation>
    <scope>NUCLEOTIDE SEQUENCE [LARGE SCALE GENOMIC DNA]</scope>
    <source>
        <strain evidence="12">ATCC 90039 / CBS 2479 / JCM 2466 / KCTC 7840 / NCYC 2677 / UAMH 7654</strain>
    </source>
</reference>
<dbReference type="InterPro" id="IPR013525">
    <property type="entry name" value="ABC2_TM"/>
</dbReference>
<dbReference type="VEuPathDB" id="FungiDB:A1Q1_01200"/>
<dbReference type="InterPro" id="IPR027417">
    <property type="entry name" value="P-loop_NTPase"/>
</dbReference>
<sequence>MRLPALFAASAALWVATASAARQCTHYGLPEGDECTCPAGFGASIGSQCDTLQCGGSLYVPGPKAKDGNLKDCKCDDGWTGPTCTVCQSNQACSTSLNRYSWGTKYSQVPGLNNTLICSASPTVYGTGQMTCSLSDPTINMLFPGPAYVTITRSLNSTKHPGGKRVLTKGGLNGGEGVAYAQIWINNVEQFSCMAQNCTQTVAKSKIDGAAGNSTTWDCADLECRCNGESDLCRSPGVLGIINKLHGPLSVDCGGDDNCQFKQQLVTNFFGEKGLTLSDCTFGECVEQSTIDNASFDTNVPGPSAGVIAGLLAVACVILAVIIATVNGIYSRERARRRPTHGDFMKRPGVGLSWSGVGYEVPPEQRGFIRAFKEWLKGGRGAAYLKLERDVNVGPHGGKVVLRDSCGDIPAGGFCCLLGPSGAGKSTLVDILSGQNKAGHVEGSVSYTGGGRIKVAYVDQRDVLSATATVAETLQFAADLRLPENIPAHVKAERVRTVLQQLGLEHVADTRIGSGETRGVSGGEMRRVSIGVELISAPDVLILDEPTSGLDSVSAARIVTLLKAITEDETCPTTVIASIHQPSSALYNAFSQVLLLSRGKQLYFGPGGDAPADYFARFGLPCPAHYNVADHLLEIATASPPLQTGRDAVVPLNYKSKEARLLEESESELSSAGSSELDLLCAGETSVDLSQRQSVPKSAWWPDGRCETTFLTQMDVLSKREWANLMRDKTLFVSHVIAGIVLGLFASGVFSRIDLSISGFRNRIGCLFFICSLVSFSSLSALNNLVEARPLFLRERGGFYSPSAWLLCRVLFDIVPLRIIPISLLACTTYALVGLTPTIVNFSQFYLAVMQFAVSMALFNFILAAACSNPALAVLASNLWNMFNFVYAGFFVKLENVPAWVRWPTYITPLGFALEAISVNEVGAGLPIKDDLDGIAIEINAAYIMKRLFGYELGKYYGDVLALCWFLIGYLVLLVGLVVYHMREHR</sequence>
<dbReference type="GO" id="GO:0005524">
    <property type="term" value="F:ATP binding"/>
    <property type="evidence" value="ECO:0007669"/>
    <property type="project" value="UniProtKB-KW"/>
</dbReference>
<dbReference type="GeneID" id="25984714"/>
<keyword evidence="3 8" id="KW-0812">Transmembrane</keyword>
<dbReference type="HOGENOM" id="CLU_000604_57_1_1"/>
<feature type="transmembrane region" description="Helical" evidence="8">
    <location>
        <begin position="762"/>
        <end position="786"/>
    </location>
</feature>
<evidence type="ECO:0000313" key="12">
    <source>
        <dbReference type="Proteomes" id="UP000002748"/>
    </source>
</evidence>
<dbReference type="InterPro" id="IPR003439">
    <property type="entry name" value="ABC_transporter-like_ATP-bd"/>
</dbReference>
<evidence type="ECO:0000256" key="3">
    <source>
        <dbReference type="ARBA" id="ARBA00022692"/>
    </source>
</evidence>
<dbReference type="Pfam" id="PF00005">
    <property type="entry name" value="ABC_tran"/>
    <property type="match status" value="1"/>
</dbReference>
<evidence type="ECO:0000256" key="9">
    <source>
        <dbReference type="SAM" id="SignalP"/>
    </source>
</evidence>
<keyword evidence="2" id="KW-0813">Transport</keyword>
<dbReference type="RefSeq" id="XP_014180950.1">
    <property type="nucleotide sequence ID" value="XM_014325475.1"/>
</dbReference>
<dbReference type="GO" id="GO:0140359">
    <property type="term" value="F:ABC-type transporter activity"/>
    <property type="evidence" value="ECO:0007669"/>
    <property type="project" value="InterPro"/>
</dbReference>
<dbReference type="Pfam" id="PF01061">
    <property type="entry name" value="ABC2_membrane"/>
    <property type="match status" value="1"/>
</dbReference>
<accession>J6F3A7</accession>
<keyword evidence="9" id="KW-0732">Signal</keyword>
<dbReference type="EMBL" id="ALBS01000161">
    <property type="protein sequence ID" value="EJT49702.1"/>
    <property type="molecule type" value="Genomic_DNA"/>
</dbReference>
<dbReference type="GO" id="GO:0016887">
    <property type="term" value="F:ATP hydrolysis activity"/>
    <property type="evidence" value="ECO:0007669"/>
    <property type="project" value="InterPro"/>
</dbReference>
<comment type="subcellular location">
    <subcellularLocation>
        <location evidence="1">Membrane</location>
        <topology evidence="1">Multi-pass membrane protein</topology>
    </subcellularLocation>
</comment>
<feature type="chain" id="PRO_5003787450" description="ABC transporter domain-containing protein" evidence="9">
    <location>
        <begin position="21"/>
        <end position="986"/>
    </location>
</feature>
<keyword evidence="7 8" id="KW-0472">Membrane</keyword>
<evidence type="ECO:0000256" key="7">
    <source>
        <dbReference type="ARBA" id="ARBA00023136"/>
    </source>
</evidence>
<keyword evidence="6 8" id="KW-1133">Transmembrane helix</keyword>
<keyword evidence="4" id="KW-0547">Nucleotide-binding</keyword>
<feature type="transmembrane region" description="Helical" evidence="8">
    <location>
        <begin position="806"/>
        <end position="833"/>
    </location>
</feature>
<feature type="transmembrane region" description="Helical" evidence="8">
    <location>
        <begin position="845"/>
        <end position="865"/>
    </location>
</feature>
<evidence type="ECO:0000256" key="5">
    <source>
        <dbReference type="ARBA" id="ARBA00022840"/>
    </source>
</evidence>